<dbReference type="AlphaFoldDB" id="A0A1G9KHF5"/>
<proteinExistence type="predicted"/>
<gene>
    <name evidence="2" type="ORF">SAMN05216400_0837</name>
</gene>
<dbReference type="EMBL" id="FNGX01000002">
    <property type="protein sequence ID" value="SDL49141.1"/>
    <property type="molecule type" value="Genomic_DNA"/>
</dbReference>
<evidence type="ECO:0000256" key="1">
    <source>
        <dbReference type="SAM" id="Phobius"/>
    </source>
</evidence>
<evidence type="ECO:0000313" key="2">
    <source>
        <dbReference type="EMBL" id="SDL49141.1"/>
    </source>
</evidence>
<protein>
    <submittedName>
        <fullName evidence="2">Uncharacterized protein</fullName>
    </submittedName>
</protein>
<keyword evidence="1" id="KW-0472">Membrane</keyword>
<organism evidence="2 3">
    <name type="scientific">Streptococcus equinus</name>
    <name type="common">Streptococcus bovis</name>
    <dbReference type="NCBI Taxonomy" id="1335"/>
    <lineage>
        <taxon>Bacteria</taxon>
        <taxon>Bacillati</taxon>
        <taxon>Bacillota</taxon>
        <taxon>Bacilli</taxon>
        <taxon>Lactobacillales</taxon>
        <taxon>Streptococcaceae</taxon>
        <taxon>Streptococcus</taxon>
    </lineage>
</organism>
<dbReference type="Proteomes" id="UP000183162">
    <property type="component" value="Unassembled WGS sequence"/>
</dbReference>
<feature type="transmembrane region" description="Helical" evidence="1">
    <location>
        <begin position="6"/>
        <end position="25"/>
    </location>
</feature>
<accession>A0A1G9KHF5</accession>
<keyword evidence="1" id="KW-1133">Transmembrane helix</keyword>
<reference evidence="2 3" key="1">
    <citation type="submission" date="2016-10" db="EMBL/GenBank/DDBJ databases">
        <authorList>
            <person name="de Groot N.N."/>
        </authorList>
    </citation>
    <scope>NUCLEOTIDE SEQUENCE [LARGE SCALE GENOMIC DNA]</scope>
    <source>
        <strain evidence="2 3">Sb09</strain>
    </source>
</reference>
<keyword evidence="1" id="KW-0812">Transmembrane</keyword>
<evidence type="ECO:0000313" key="3">
    <source>
        <dbReference type="Proteomes" id="UP000183162"/>
    </source>
</evidence>
<sequence length="30" mass="3457">MTYVIITTIILALTEITILPFVGRYTDKEQ</sequence>
<name>A0A1G9KHF5_STREI</name>